<accession>A1CI73</accession>
<proteinExistence type="predicted"/>
<dbReference type="OrthoDB" id="4157036at2759"/>
<dbReference type="GeneID" id="4703822"/>
<dbReference type="AlphaFoldDB" id="A1CI73"/>
<name>A1CI73_ASPCL</name>
<reference evidence="2 3" key="1">
    <citation type="journal article" date="2008" name="PLoS Genet.">
        <title>Genomic islands in the pathogenic filamentous fungus Aspergillus fumigatus.</title>
        <authorList>
            <person name="Fedorova N.D."/>
            <person name="Khaldi N."/>
            <person name="Joardar V.S."/>
            <person name="Maiti R."/>
            <person name="Amedeo P."/>
            <person name="Anderson M.J."/>
            <person name="Crabtree J."/>
            <person name="Silva J.C."/>
            <person name="Badger J.H."/>
            <person name="Albarraq A."/>
            <person name="Angiuoli S."/>
            <person name="Bussey H."/>
            <person name="Bowyer P."/>
            <person name="Cotty P.J."/>
            <person name="Dyer P.S."/>
            <person name="Egan A."/>
            <person name="Galens K."/>
            <person name="Fraser-Liggett C.M."/>
            <person name="Haas B.J."/>
            <person name="Inman J.M."/>
            <person name="Kent R."/>
            <person name="Lemieux S."/>
            <person name="Malavazi I."/>
            <person name="Orvis J."/>
            <person name="Roemer T."/>
            <person name="Ronning C.M."/>
            <person name="Sundaram J.P."/>
            <person name="Sutton G."/>
            <person name="Turner G."/>
            <person name="Venter J.C."/>
            <person name="White O.R."/>
            <person name="Whitty B.R."/>
            <person name="Youngman P."/>
            <person name="Wolfe K.H."/>
            <person name="Goldman G.H."/>
            <person name="Wortman J.R."/>
            <person name="Jiang B."/>
            <person name="Denning D.W."/>
            <person name="Nierman W.C."/>
        </authorList>
    </citation>
    <scope>NUCLEOTIDE SEQUENCE [LARGE SCALE GENOMIC DNA]</scope>
    <source>
        <strain evidence="3">ATCC 1007 / CBS 513.65 / DSM 816 / NCTC 3887 / NRRL 1</strain>
    </source>
</reference>
<feature type="compositionally biased region" description="Polar residues" evidence="1">
    <location>
        <begin position="356"/>
        <end position="379"/>
    </location>
</feature>
<evidence type="ECO:0000313" key="2">
    <source>
        <dbReference type="EMBL" id="EAW10578.1"/>
    </source>
</evidence>
<dbReference type="HOGENOM" id="CLU_043961_0_0_1"/>
<evidence type="ECO:0000313" key="3">
    <source>
        <dbReference type="Proteomes" id="UP000006701"/>
    </source>
</evidence>
<keyword evidence="3" id="KW-1185">Reference proteome</keyword>
<dbReference type="EMBL" id="DS027054">
    <property type="protein sequence ID" value="EAW10578.1"/>
    <property type="molecule type" value="Genomic_DNA"/>
</dbReference>
<organism evidence="2 3">
    <name type="scientific">Aspergillus clavatus (strain ATCC 1007 / CBS 513.65 / DSM 816 / NCTC 3887 / NRRL 1 / QM 1276 / 107)</name>
    <dbReference type="NCBI Taxonomy" id="344612"/>
    <lineage>
        <taxon>Eukaryota</taxon>
        <taxon>Fungi</taxon>
        <taxon>Dikarya</taxon>
        <taxon>Ascomycota</taxon>
        <taxon>Pezizomycotina</taxon>
        <taxon>Eurotiomycetes</taxon>
        <taxon>Eurotiomycetidae</taxon>
        <taxon>Eurotiales</taxon>
        <taxon>Aspergillaceae</taxon>
        <taxon>Aspergillus</taxon>
        <taxon>Aspergillus subgen. Fumigati</taxon>
    </lineage>
</organism>
<gene>
    <name evidence="2" type="ORF">ACLA_050500</name>
</gene>
<feature type="region of interest" description="Disordered" evidence="1">
    <location>
        <begin position="355"/>
        <end position="405"/>
    </location>
</feature>
<dbReference type="OMA" id="WQATHRS"/>
<protein>
    <submittedName>
        <fullName evidence="2">Uncharacterized protein</fullName>
    </submittedName>
</protein>
<sequence length="503" mass="55303">MSVRCRAASSTSVASDEQSFLTGRQTYREDVGFLPSGLSMPIASDESSIYNAVRASSDTDRYSLTRGTDNPMDEILVGGMAANLAMFIPLASSSNDSHPQFMSPRHKSKSRWWRTHLLSDNCLPSSSNVDKHPDNSRVIEVEEVKESHDEARHRKAASLNDADGSLRISKWPGRRLSPVRPAIPKFPPPVRSPTPPGLPTFGTQEAMCYSTQFFVRSFARGGQSQRGHPLPPDARAVNGIGTSYRETLRRLIGFSSPTPTPPLRKPIPIIRAEDGTAVLGRFPYRQSGHAHCDVDQERTRLAKPRCPVRTEALNSCTPTAPETRVQDSSNIVQSAPYPTVTQCPRNPSITMLFKSQRLSSGQPRPTEPQSSRNLISNNEPYVRGPGRVDEPSQIGATVRSPNPSGIAAEPRGSWLQYWKSNTSMCCCLGSNHEQDDAVYSHSSNETYTTARSWVGNEGALDGTCTYTRRACQTQRLGQWCSNAWISFHGIAFRNSATTQPPAA</sequence>
<dbReference type="KEGG" id="act:ACLA_050500"/>
<dbReference type="eggNOG" id="ENOG502RW6U">
    <property type="taxonomic scope" value="Eukaryota"/>
</dbReference>
<evidence type="ECO:0000256" key="1">
    <source>
        <dbReference type="SAM" id="MobiDB-lite"/>
    </source>
</evidence>
<dbReference type="VEuPathDB" id="FungiDB:ACLA_050500"/>
<dbReference type="RefSeq" id="XP_001272004.1">
    <property type="nucleotide sequence ID" value="XM_001272003.1"/>
</dbReference>
<dbReference type="Proteomes" id="UP000006701">
    <property type="component" value="Unassembled WGS sequence"/>
</dbReference>